<dbReference type="SUPFAM" id="SSF49899">
    <property type="entry name" value="Concanavalin A-like lectins/glucanases"/>
    <property type="match status" value="1"/>
</dbReference>
<evidence type="ECO:0000313" key="7">
    <source>
        <dbReference type="EMBL" id="RFS22053.1"/>
    </source>
</evidence>
<dbReference type="Pfam" id="PF20041">
    <property type="entry name" value="DUF6443"/>
    <property type="match status" value="1"/>
</dbReference>
<evidence type="ECO:0000313" key="8">
    <source>
        <dbReference type="Proteomes" id="UP000260644"/>
    </source>
</evidence>
<dbReference type="Gene3D" id="2.180.10.10">
    <property type="entry name" value="RHS repeat-associated core"/>
    <property type="match status" value="1"/>
</dbReference>
<dbReference type="PROSITE" id="PS51935">
    <property type="entry name" value="NLPC_P60"/>
    <property type="match status" value="1"/>
</dbReference>
<sequence length="2606" mass="288670">MALFRSLKRSATFWIAFLLICIMSVDAIAATEPYMQKLEGKLKKGDVLLIKDEKFENPSYDWNLIRNNSVLNSVFLSINAQKAIGIGKPFTCKADLKIEYWNQPNQALPITIEHVNLEVNYDTAVGANFQQTTQYDFNNAYKIKVTINDISSPELSELPDVFILQAGIIVNRDYLSSGDQQLIPFVSLISDGAAPANGGMTTLAAITTTPNAVTVAWTTLPGSQKADLEWTFIDEESANGKILNQSGTGTSAAVLATMFKNNSSRVTVSSNTYTISLVHNHKYLLLRMRTVDESGDTRVEGDWSYQINQDGTVAPGVVILSTTWHQPTLNWQYSATYAEEGKKKEVVSYFDGTLRNRQVVTVNNTEATAIVQENIYDQFGRAVANILPAPTNNSILTYYPAFNGNYTYTNVLKGTVANCLGTPDAMSNTSGASKYYSANNPFINTSPFNKYIPDAEGYPLAVTSYTPDNTGRVATQGGVGLTFQPTTNTATNHTTRNYYGKPEQWELDRLFGNDVGYADHYLKNMVIDPNGQISISYLNASGKTIATAFTGSNPDTSLLPLASKPAAVKKSIVLLQPERFSFDAQSLKLSATTTYLASVPDPSASFTFSLEQLVKKYSQNNVTICSNCYYDVVIRVKDDCNNVILDKSNISRGSAIANCNVTGTSDTTFTVPFNKIGEYYITFELALNKDVINNYTNDFIKNNTNLKTEYQFVLEQLKKENFSGCFSECTTCQEALGTKAGFMQSIRSRLFRDAVDTLVNLTSINTWAGDLYDALYNNCQLIRANCGSPCDALKSALMGDVSPGGQYALFDNAGQPLETDINVLSNNFRIEFPVRSSTDADYQANKIVLEDGTVTSPYDASFTLRQLVNYWQPEWAERFVKYHPENCALQFCIDNSSSKLWDKKIQEIYTTAADILKIQSGLSYSTTNGSWLLGADPFFASGGMGATYYTAFKADLDNYSKNILPFTDSRYYAKNLSQYIDFQLYCSDVNGTTNTGAKTDLLVSWNNCSPDANCRVPDMQWQAYVQAYLELKDRYYQKAMEASTAYCGGKCKPGGTRSANGKLIYPTRYLTCEDITLENNPYKIIVDPPSGGWRKVTVAYDNNMPPRAPGLITIMYLTGVDRYNPNSSNFASPELRFYSSSTEDFTAPDNYTDFYISELTCRLSSGYRNCPLNLNNKVSRIGNVNYSTTLSTDTASYLTEARTETNKFYKANCDSYVDNLLAKMTCLTEGTKTTLKTKLTEICMLGSDTTHMLGSSSTIGGKKNSDGDTSFQQVIKRYLPTYTMNCNPWLADVPTAANVEAQIFTKQVFRTNPEICKRLNDLKLEQQAQQPTATFYNYLVSKYGSFMKLSSAELDALMKGCNNCRYLLDRQIELPVFIDNKAKGCITANEFWNARNSLKTDLNNSLDSTNANYETVYRNYLNQKWGFTMSFADYDNYRILLQTTSGALLCNSPIYSTVTPDPYTCMYNIIDNSVEGGKRLYVQYIDSVKQDFRKQYVNICKAAKTKVSLNTSQQIYHHTLYYYDQAGNLLRTVPPEGVEILDDNSLLQVEKARNADYSNCTYNGPVNNTNKDTTLDRLGNALTGTNQSIELWLYNSDNGATQVMTNTGNKAFINVCIDAGYLHASIYKLNPVSPGGVELVASNSVDANISAVSPLNVWTHVVLQGPDLDSSGAISVYVNGVSCPAVSNAPALGCGWDITSATTGNAIYSQNLAYLKQIRMYKRLMTTAEIAANAKENCMGLAAAYSAGLLKDTITWGRFNLPLAGGPTTIPDGGTVEVQTSLIYPKHRLTTDYAYNSLGGLVQQYTPDANTSYFWYDQTGRLFASRNANQVLGTNKFSYTKYDALGRIIEVGEKNSGLSISTPHFVPADSVNLFLASGTNSQITKTLYDVPVLTYSQYPQDNLRKRVAASIYQESTGTDEQATYYSYDLLGNVKTLWQKLYGLYEMKQLDYNFDLVSGKINALRFQQSKPDQFFYNYGYDAENRIVSAKTGVTHSGDNWTVPGTGATAPGTNDVHYLYYKHGPLARIELGKNLVQGIDYAYTLQGWLKAVNGTGLTPANDIGQDAVAGGPTSTFAKDAAAFTLDYFTGDFKPIGGVAAKALSLKYTNNITDVTGQNLYNGNISRSTMALSQFNGGNPVGYSYRYDELNRLLRMSQHLPVAGATTWDASSKTDNYREELRYDGNGNILSYFRNGISSISTPMDNMKYNYPRDGNGKLIANKLDYITDDVSSGAYPMDIDNMTPGNYQYDQIGNLISDRSENITSINWSVYGKIKNITFNDGSSLLYKYDAAGNRIYKEYTKSGVTTKTWYIRDPQGNVLSVYSNNGGAQTFWKEQHLYGSSRLGMFVPEMQVTGTPGSATTIWNQSNRIRYELTNHLGNVLATISDVPSTIYNMTDYAPFGMQQVGRNYSLSGTYRYGFNGQEKSDEIKGEGNSYTAQFWEYDPRIGRRWNLDPKADEWRSNYSAFLNNPIRLSDFLGDTEDERKKAIAKANEYKKESSNTSSSYVLGKKGGPGEPVDCSGLVSQAITAAGLADPNQGDQNGVNNIAKNSRKIDMNDLRPGDFVTFKNNSHIALVVGEIKIVDGKVESFDAIGSQTSTGPALLHIRT</sequence>
<name>A0A3E1Y9H5_9BACT</name>
<dbReference type="PANTHER" id="PTHR32305:SF15">
    <property type="entry name" value="PROTEIN RHSA-RELATED"/>
    <property type="match status" value="1"/>
</dbReference>
<feature type="chain" id="PRO_5017558561" description="NlpC/P60 domain-containing protein" evidence="5">
    <location>
        <begin position="30"/>
        <end position="2606"/>
    </location>
</feature>
<dbReference type="GO" id="GO:0008234">
    <property type="term" value="F:cysteine-type peptidase activity"/>
    <property type="evidence" value="ECO:0007669"/>
    <property type="project" value="UniProtKB-KW"/>
</dbReference>
<keyword evidence="3" id="KW-0378">Hydrolase</keyword>
<keyword evidence="8" id="KW-1185">Reference proteome</keyword>
<dbReference type="Proteomes" id="UP000260644">
    <property type="component" value="Unassembled WGS sequence"/>
</dbReference>
<organism evidence="7 8">
    <name type="scientific">Chitinophaga silvatica</name>
    <dbReference type="NCBI Taxonomy" id="2282649"/>
    <lineage>
        <taxon>Bacteria</taxon>
        <taxon>Pseudomonadati</taxon>
        <taxon>Bacteroidota</taxon>
        <taxon>Chitinophagia</taxon>
        <taxon>Chitinophagales</taxon>
        <taxon>Chitinophagaceae</taxon>
        <taxon>Chitinophaga</taxon>
    </lineage>
</organism>
<dbReference type="InterPro" id="IPR038765">
    <property type="entry name" value="Papain-like_cys_pep_sf"/>
</dbReference>
<feature type="domain" description="NlpC/P60" evidence="6">
    <location>
        <begin position="2480"/>
        <end position="2606"/>
    </location>
</feature>
<keyword evidence="5" id="KW-0732">Signal</keyword>
<dbReference type="OrthoDB" id="2972467at2"/>
<accession>A0A3E1Y9H5</accession>
<dbReference type="InterPro" id="IPR000064">
    <property type="entry name" value="NLP_P60_dom"/>
</dbReference>
<dbReference type="RefSeq" id="WP_147323468.1">
    <property type="nucleotide sequence ID" value="NZ_QPMM01000007.1"/>
</dbReference>
<evidence type="ECO:0000256" key="1">
    <source>
        <dbReference type="ARBA" id="ARBA00007074"/>
    </source>
</evidence>
<evidence type="ECO:0000259" key="6">
    <source>
        <dbReference type="PROSITE" id="PS51935"/>
    </source>
</evidence>
<dbReference type="EMBL" id="QPMM01000007">
    <property type="protein sequence ID" value="RFS22053.1"/>
    <property type="molecule type" value="Genomic_DNA"/>
</dbReference>
<protein>
    <recommendedName>
        <fullName evidence="6">NlpC/P60 domain-containing protein</fullName>
    </recommendedName>
</protein>
<comment type="caution">
    <text evidence="7">The sequence shown here is derived from an EMBL/GenBank/DDBJ whole genome shotgun (WGS) entry which is preliminary data.</text>
</comment>
<dbReference type="Pfam" id="PF00877">
    <property type="entry name" value="NLPC_P60"/>
    <property type="match status" value="1"/>
</dbReference>
<dbReference type="InterPro" id="IPR045619">
    <property type="entry name" value="DUF6443"/>
</dbReference>
<dbReference type="SUPFAM" id="SSF54001">
    <property type="entry name" value="Cysteine proteinases"/>
    <property type="match status" value="1"/>
</dbReference>
<evidence type="ECO:0000256" key="2">
    <source>
        <dbReference type="ARBA" id="ARBA00022670"/>
    </source>
</evidence>
<reference evidence="7 8" key="1">
    <citation type="submission" date="2018-07" db="EMBL/GenBank/DDBJ databases">
        <title>Chitinophaga K2CV101002-2 sp. nov., isolated from a monsoon evergreen broad-leaved forest soil.</title>
        <authorList>
            <person name="Lv Y."/>
        </authorList>
    </citation>
    <scope>NUCLEOTIDE SEQUENCE [LARGE SCALE GENOMIC DNA]</scope>
    <source>
        <strain evidence="7 8">GDMCC 1.1288</strain>
    </source>
</reference>
<keyword evidence="4" id="KW-0788">Thiol protease</keyword>
<feature type="signal peptide" evidence="5">
    <location>
        <begin position="1"/>
        <end position="29"/>
    </location>
</feature>
<dbReference type="PANTHER" id="PTHR32305">
    <property type="match status" value="1"/>
</dbReference>
<dbReference type="GO" id="GO:0005975">
    <property type="term" value="P:carbohydrate metabolic process"/>
    <property type="evidence" value="ECO:0007669"/>
    <property type="project" value="UniProtKB-ARBA"/>
</dbReference>
<dbReference type="GO" id="GO:0006508">
    <property type="term" value="P:proteolysis"/>
    <property type="evidence" value="ECO:0007669"/>
    <property type="project" value="UniProtKB-KW"/>
</dbReference>
<comment type="similarity">
    <text evidence="1">Belongs to the peptidase C40 family.</text>
</comment>
<proteinExistence type="inferred from homology"/>
<feature type="non-terminal residue" evidence="7">
    <location>
        <position position="2606"/>
    </location>
</feature>
<keyword evidence="2" id="KW-0645">Protease</keyword>
<evidence type="ECO:0000256" key="3">
    <source>
        <dbReference type="ARBA" id="ARBA00022801"/>
    </source>
</evidence>
<dbReference type="InterPro" id="IPR050708">
    <property type="entry name" value="T6SS_VgrG/RHS"/>
</dbReference>
<dbReference type="GO" id="GO:0004553">
    <property type="term" value="F:hydrolase activity, hydrolyzing O-glycosyl compounds"/>
    <property type="evidence" value="ECO:0007669"/>
    <property type="project" value="UniProtKB-ARBA"/>
</dbReference>
<evidence type="ECO:0000256" key="4">
    <source>
        <dbReference type="ARBA" id="ARBA00022807"/>
    </source>
</evidence>
<dbReference type="InterPro" id="IPR013320">
    <property type="entry name" value="ConA-like_dom_sf"/>
</dbReference>
<dbReference type="Gene3D" id="3.90.1720.10">
    <property type="entry name" value="endopeptidase domain like (from Nostoc punctiforme)"/>
    <property type="match status" value="1"/>
</dbReference>
<gene>
    <name evidence="7" type="ORF">DVR12_15540</name>
</gene>
<evidence type="ECO:0000256" key="5">
    <source>
        <dbReference type="SAM" id="SignalP"/>
    </source>
</evidence>